<dbReference type="eggNOG" id="ENOG50305X5">
    <property type="taxonomic scope" value="Bacteria"/>
</dbReference>
<evidence type="ECO:0000313" key="4">
    <source>
        <dbReference type="Proteomes" id="UP000027778"/>
    </source>
</evidence>
<dbReference type="EMBL" id="JOTM01000106">
    <property type="protein sequence ID" value="KEK19801.1"/>
    <property type="molecule type" value="Genomic_DNA"/>
</dbReference>
<keyword evidence="3" id="KW-0418">Kinase</keyword>
<feature type="transmembrane region" description="Helical" evidence="1">
    <location>
        <begin position="113"/>
        <end position="139"/>
    </location>
</feature>
<evidence type="ECO:0000256" key="1">
    <source>
        <dbReference type="SAM" id="Phobius"/>
    </source>
</evidence>
<feature type="domain" description="Putative sensor" evidence="2">
    <location>
        <begin position="15"/>
        <end position="190"/>
    </location>
</feature>
<gene>
    <name evidence="3" type="ORF">BAGA_05220</name>
</gene>
<dbReference type="GO" id="GO:0016301">
    <property type="term" value="F:kinase activity"/>
    <property type="evidence" value="ECO:0007669"/>
    <property type="project" value="UniProtKB-KW"/>
</dbReference>
<dbReference type="Proteomes" id="UP000027778">
    <property type="component" value="Unassembled WGS sequence"/>
</dbReference>
<dbReference type="OrthoDB" id="2925129at2"/>
<dbReference type="RefSeq" id="WP_033679218.1">
    <property type="nucleotide sequence ID" value="NZ_JOTM01000106.1"/>
</dbReference>
<name>A0A073JZV0_9BACI</name>
<dbReference type="Pfam" id="PF13796">
    <property type="entry name" value="Sensor"/>
    <property type="match status" value="1"/>
</dbReference>
<feature type="transmembrane region" description="Helical" evidence="1">
    <location>
        <begin position="12"/>
        <end position="32"/>
    </location>
</feature>
<dbReference type="InterPro" id="IPR025828">
    <property type="entry name" value="Put_sensor_dom"/>
</dbReference>
<keyword evidence="4" id="KW-1185">Reference proteome</keyword>
<keyword evidence="1" id="KW-1133">Transmembrane helix</keyword>
<comment type="caution">
    <text evidence="3">The sequence shown here is derived from an EMBL/GenBank/DDBJ whole genome shotgun (WGS) entry which is preliminary data.</text>
</comment>
<keyword evidence="1" id="KW-0472">Membrane</keyword>
<accession>A0A073JZV0</accession>
<sequence>MTKASAQKNLQDFYFLLFTFVSGFFYFCFYLVSITFALVMTIIFLGIPLLAWVLQTTHTFVQYERIQTKVYTDISIELFEPRKKEEGDKWIKARDIILNNSNWRAIFWLMQKFFVGIMSLICAVLLYVMPLVCIVTPLLFRYFNIYLLGIAVNSWETAIFVMIVGFILIWIQNLIGNCLVRIIGMYTRSMFKAIKE</sequence>
<keyword evidence="1" id="KW-0812">Transmembrane</keyword>
<feature type="transmembrane region" description="Helical" evidence="1">
    <location>
        <begin position="159"/>
        <end position="180"/>
    </location>
</feature>
<evidence type="ECO:0000259" key="2">
    <source>
        <dbReference type="Pfam" id="PF13796"/>
    </source>
</evidence>
<proteinExistence type="predicted"/>
<organism evidence="3 4">
    <name type="scientific">Bacillus gaemokensis</name>
    <dbReference type="NCBI Taxonomy" id="574375"/>
    <lineage>
        <taxon>Bacteria</taxon>
        <taxon>Bacillati</taxon>
        <taxon>Bacillota</taxon>
        <taxon>Bacilli</taxon>
        <taxon>Bacillales</taxon>
        <taxon>Bacillaceae</taxon>
        <taxon>Bacillus</taxon>
        <taxon>Bacillus cereus group</taxon>
    </lineage>
</organism>
<evidence type="ECO:0000313" key="3">
    <source>
        <dbReference type="EMBL" id="KEK19801.1"/>
    </source>
</evidence>
<dbReference type="AlphaFoldDB" id="A0A073JZV0"/>
<reference evidence="3 4" key="1">
    <citation type="submission" date="2014-06" db="EMBL/GenBank/DDBJ databases">
        <title>Draft genome sequence of Bacillus gaemokensis JCM 15801 (MCCC 1A00707).</title>
        <authorList>
            <person name="Lai Q."/>
            <person name="Liu Y."/>
            <person name="Shao Z."/>
        </authorList>
    </citation>
    <scope>NUCLEOTIDE SEQUENCE [LARGE SCALE GENOMIC DNA]</scope>
    <source>
        <strain evidence="3 4">JCM 15801</strain>
    </source>
</reference>
<protein>
    <submittedName>
        <fullName evidence="3">Histidine kinase</fullName>
    </submittedName>
</protein>
<keyword evidence="3" id="KW-0808">Transferase</keyword>
<feature type="transmembrane region" description="Helical" evidence="1">
    <location>
        <begin position="38"/>
        <end position="61"/>
    </location>
</feature>